<dbReference type="AlphaFoldDB" id="G0UNU9"/>
<dbReference type="InterPro" id="IPR051624">
    <property type="entry name" value="RMD1/Sad1-interacting"/>
</dbReference>
<dbReference type="EMBL" id="HE575319">
    <property type="protein sequence ID" value="CCC91060.1"/>
    <property type="molecule type" value="Genomic_DNA"/>
</dbReference>
<keyword evidence="3" id="KW-0812">Transmembrane</keyword>
<feature type="compositionally biased region" description="Polar residues" evidence="2">
    <location>
        <begin position="8"/>
        <end position="18"/>
    </location>
</feature>
<keyword evidence="3" id="KW-0472">Membrane</keyword>
<evidence type="ECO:0000256" key="3">
    <source>
        <dbReference type="SAM" id="Phobius"/>
    </source>
</evidence>
<reference evidence="5" key="1">
    <citation type="journal article" date="2012" name="Proc. Natl. Acad. Sci. U.S.A.">
        <title>Antigenic diversity is generated by distinct evolutionary mechanisms in African trypanosome species.</title>
        <authorList>
            <person name="Jackson A.P."/>
            <person name="Berry A."/>
            <person name="Aslett M."/>
            <person name="Allison H.C."/>
            <person name="Burton P."/>
            <person name="Vavrova-Anderson J."/>
            <person name="Brown R."/>
            <person name="Browne H."/>
            <person name="Corton N."/>
            <person name="Hauser H."/>
            <person name="Gamble J."/>
            <person name="Gilderthorp R."/>
            <person name="Marcello L."/>
            <person name="McQuillan J."/>
            <person name="Otto T.D."/>
            <person name="Quail M.A."/>
            <person name="Sanders M.J."/>
            <person name="van Tonder A."/>
            <person name="Ginger M.L."/>
            <person name="Field M.C."/>
            <person name="Barry J.D."/>
            <person name="Hertz-Fowler C."/>
            <person name="Berriman M."/>
        </authorList>
    </citation>
    <scope>NUCLEOTIDE SEQUENCE</scope>
    <source>
        <strain evidence="5">IL3000</strain>
    </source>
</reference>
<organism evidence="5">
    <name type="scientific">Trypanosoma congolense (strain IL3000)</name>
    <dbReference type="NCBI Taxonomy" id="1068625"/>
    <lineage>
        <taxon>Eukaryota</taxon>
        <taxon>Discoba</taxon>
        <taxon>Euglenozoa</taxon>
        <taxon>Kinetoplastea</taxon>
        <taxon>Metakinetoplastina</taxon>
        <taxon>Trypanosomatida</taxon>
        <taxon>Trypanosomatidae</taxon>
        <taxon>Trypanosoma</taxon>
        <taxon>Nannomonas</taxon>
    </lineage>
</organism>
<sequence>MDHREGQQYDQPTETSAVSGIDDYGRQGSSITPSTSDRELPEADLETSQERAPNPKASEVVDFDSSLLSVLAERDMRFTLVAEAHPSKHVVSPIRQHTSAYSNDEYNEDGTSRLEVAHVPKVIQVPQYLSRRRDEDASEFDSIFAGPHAVKRRELCSQSSHVDTDTTVEDESSWVKNLIVPPLSSGGMETRRAFCDSSSPASAERSGPLPLTTVGCELQITHEGASLNEELAGNAFSPRPVDVLTDASGAVVERMKYEPPEDPRNYIINIIINSEPGSVTLQSIHELLNWDERFAEANGTVLDYLQGYQSIFAVCPLDDRVTMRQPLKAGKGRRRLKGKIGYHAMSNRVGSVSCCYVARKFDLDLLSALYKRRGYRANIVYDALHVSSFHTFDMFLFSNGVVVWWGMNRADHWIVEDDFLSSDVSFVSEAIHDRHEQKNIDELFPIWRSYETDRDGDDTTTTVGRKQALERFSTNICFEHYLIPCSNPLRYQVMLTVSYALGRISVVDFFDHMTQKFHKEVLSIPSEIQSPFDYFSAQRQIRRLEGELHIAIMAITELFDTPDFLWEMAWLYDYHEIAERQNSSEKLFSWFIAKSEALLQQLASIKSRRHRFFMLGSDVFLILLLMADVFFMMTTFVLRLYFF</sequence>
<dbReference type="PANTHER" id="PTHR16255">
    <property type="entry name" value="REQUIRED FOR MEIOTIC NUCLEAR DIVISION PROTEIN 1 HOMOLOG"/>
    <property type="match status" value="1"/>
</dbReference>
<feature type="domain" description="DUF155" evidence="4">
    <location>
        <begin position="394"/>
        <end position="579"/>
    </location>
</feature>
<feature type="transmembrane region" description="Helical" evidence="3">
    <location>
        <begin position="619"/>
        <end position="642"/>
    </location>
</feature>
<feature type="region of interest" description="Disordered" evidence="2">
    <location>
        <begin position="189"/>
        <end position="208"/>
    </location>
</feature>
<evidence type="ECO:0000256" key="2">
    <source>
        <dbReference type="SAM" id="MobiDB-lite"/>
    </source>
</evidence>
<name>G0UNU9_TRYCI</name>
<proteinExistence type="inferred from homology"/>
<dbReference type="VEuPathDB" id="TriTrypDB:TcIL3000_6_3100"/>
<gene>
    <name evidence="5" type="ORF">TCIL3000_6_3100</name>
</gene>
<evidence type="ECO:0000259" key="4">
    <source>
        <dbReference type="Pfam" id="PF02582"/>
    </source>
</evidence>
<keyword evidence="3" id="KW-1133">Transmembrane helix</keyword>
<evidence type="ECO:0000256" key="1">
    <source>
        <dbReference type="ARBA" id="ARBA00008306"/>
    </source>
</evidence>
<dbReference type="InterPro" id="IPR003734">
    <property type="entry name" value="DUF155"/>
</dbReference>
<dbReference type="GO" id="GO:0005739">
    <property type="term" value="C:mitochondrion"/>
    <property type="evidence" value="ECO:0007669"/>
    <property type="project" value="UniProtKB-ARBA"/>
</dbReference>
<comment type="similarity">
    <text evidence="1">Belongs to the RMD1/sif2 family.</text>
</comment>
<dbReference type="Pfam" id="PF02582">
    <property type="entry name" value="DUF155"/>
    <property type="match status" value="1"/>
</dbReference>
<protein>
    <submittedName>
        <fullName evidence="5">Uncharacterized protein TCIL3000_6_3100</fullName>
    </submittedName>
</protein>
<dbReference type="PANTHER" id="PTHR16255:SF20">
    <property type="entry name" value="DUF155 DOMAIN-CONTAINING PROTEIN"/>
    <property type="match status" value="1"/>
</dbReference>
<evidence type="ECO:0000313" key="5">
    <source>
        <dbReference type="EMBL" id="CCC91060.1"/>
    </source>
</evidence>
<feature type="region of interest" description="Disordered" evidence="2">
    <location>
        <begin position="1"/>
        <end position="58"/>
    </location>
</feature>
<accession>G0UNU9</accession>